<sequence length="125" mass="13223">MLSASCLCGATRYTLSGPIDEVVLCHCGQCRRANGGAFNVAVLADAADVAFDARDAVCEYESSPGKYRAFCSGCGAPVYSRRDDSPGILRLRGGLIDALPAPRRLTVSHRADGWDWIAGVEGRDG</sequence>
<dbReference type="STRING" id="1515612.SKP52_15205"/>
<evidence type="ECO:0000259" key="5">
    <source>
        <dbReference type="PROSITE" id="PS51891"/>
    </source>
</evidence>
<protein>
    <recommendedName>
        <fullName evidence="5">CENP-V/GFA domain-containing protein</fullName>
    </recommendedName>
</protein>
<dbReference type="EMBL" id="CP009122">
    <property type="protein sequence ID" value="AJA09920.1"/>
    <property type="molecule type" value="Genomic_DNA"/>
</dbReference>
<name>A0A0A7PIU2_9SPHN</name>
<accession>A0A0A7PIU2</accession>
<dbReference type="Pfam" id="PF04828">
    <property type="entry name" value="GFA"/>
    <property type="match status" value="1"/>
</dbReference>
<keyword evidence="2" id="KW-0479">Metal-binding</keyword>
<dbReference type="PROSITE" id="PS51891">
    <property type="entry name" value="CENP_V_GFA"/>
    <property type="match status" value="1"/>
</dbReference>
<gene>
    <name evidence="6" type="ORF">SKP52_15205</name>
</gene>
<keyword evidence="3" id="KW-0862">Zinc</keyword>
<dbReference type="InterPro" id="IPR006913">
    <property type="entry name" value="CENP-V/GFA"/>
</dbReference>
<dbReference type="Proteomes" id="UP000030907">
    <property type="component" value="Chromosome"/>
</dbReference>
<dbReference type="SUPFAM" id="SSF51316">
    <property type="entry name" value="Mss4-like"/>
    <property type="match status" value="1"/>
</dbReference>
<proteinExistence type="inferred from homology"/>
<evidence type="ECO:0000256" key="2">
    <source>
        <dbReference type="ARBA" id="ARBA00022723"/>
    </source>
</evidence>
<dbReference type="KEGG" id="sphk:SKP52_15205"/>
<reference evidence="6 7" key="1">
    <citation type="journal article" date="2015" name="Int. J. Syst. Evol. Microbiol.">
        <title>Description of Sphingopyxis fribergensis sp. nov. - a soil bacterium with the ability to degrade styrene and phenylacetic acid.</title>
        <authorList>
            <person name="Oelschlagel M."/>
            <person name="Ruckert C."/>
            <person name="Kalinowski J."/>
            <person name="Schmidt G."/>
            <person name="Schlomann M."/>
            <person name="Tischler D."/>
        </authorList>
    </citation>
    <scope>NUCLEOTIDE SEQUENCE [LARGE SCALE GENOMIC DNA]</scope>
    <source>
        <strain evidence="6 7">Kp5.2</strain>
    </source>
</reference>
<keyword evidence="7" id="KW-1185">Reference proteome</keyword>
<dbReference type="GO" id="GO:0016846">
    <property type="term" value="F:carbon-sulfur lyase activity"/>
    <property type="evidence" value="ECO:0007669"/>
    <property type="project" value="InterPro"/>
</dbReference>
<evidence type="ECO:0000256" key="4">
    <source>
        <dbReference type="ARBA" id="ARBA00023239"/>
    </source>
</evidence>
<dbReference type="Gene3D" id="3.90.1590.10">
    <property type="entry name" value="glutathione-dependent formaldehyde- activating enzyme (gfa)"/>
    <property type="match status" value="1"/>
</dbReference>
<dbReference type="InterPro" id="IPR011057">
    <property type="entry name" value="Mss4-like_sf"/>
</dbReference>
<dbReference type="HOGENOM" id="CLU_055491_4_2_5"/>
<organism evidence="6 7">
    <name type="scientific">Sphingopyxis fribergensis</name>
    <dbReference type="NCBI Taxonomy" id="1515612"/>
    <lineage>
        <taxon>Bacteria</taxon>
        <taxon>Pseudomonadati</taxon>
        <taxon>Pseudomonadota</taxon>
        <taxon>Alphaproteobacteria</taxon>
        <taxon>Sphingomonadales</taxon>
        <taxon>Sphingomonadaceae</taxon>
        <taxon>Sphingopyxis</taxon>
    </lineage>
</organism>
<feature type="domain" description="CENP-V/GFA" evidence="5">
    <location>
        <begin position="2"/>
        <end position="115"/>
    </location>
</feature>
<dbReference type="RefSeq" id="WP_052208360.1">
    <property type="nucleotide sequence ID" value="NZ_CP009122.1"/>
</dbReference>
<dbReference type="PANTHER" id="PTHR33337">
    <property type="entry name" value="GFA DOMAIN-CONTAINING PROTEIN"/>
    <property type="match status" value="1"/>
</dbReference>
<dbReference type="PANTHER" id="PTHR33337:SF40">
    <property type="entry name" value="CENP-V_GFA DOMAIN-CONTAINING PROTEIN-RELATED"/>
    <property type="match status" value="1"/>
</dbReference>
<keyword evidence="4" id="KW-0456">Lyase</keyword>
<evidence type="ECO:0000313" key="6">
    <source>
        <dbReference type="EMBL" id="AJA09920.1"/>
    </source>
</evidence>
<dbReference type="AlphaFoldDB" id="A0A0A7PIU2"/>
<evidence type="ECO:0000256" key="3">
    <source>
        <dbReference type="ARBA" id="ARBA00022833"/>
    </source>
</evidence>
<dbReference type="GO" id="GO:0046872">
    <property type="term" value="F:metal ion binding"/>
    <property type="evidence" value="ECO:0007669"/>
    <property type="project" value="UniProtKB-KW"/>
</dbReference>
<evidence type="ECO:0000313" key="7">
    <source>
        <dbReference type="Proteomes" id="UP000030907"/>
    </source>
</evidence>
<evidence type="ECO:0000256" key="1">
    <source>
        <dbReference type="ARBA" id="ARBA00005495"/>
    </source>
</evidence>
<comment type="similarity">
    <text evidence="1">Belongs to the Gfa family.</text>
</comment>